<protein>
    <submittedName>
        <fullName evidence="2">Uncharacterized protein</fullName>
    </submittedName>
</protein>
<dbReference type="KEGG" id="abut:Ami103574_04320"/>
<keyword evidence="1" id="KW-1133">Transmembrane helix</keyword>
<name>A0A858BTB1_9FIRM</name>
<keyword evidence="1" id="KW-0812">Transmembrane</keyword>
<proteinExistence type="predicted"/>
<evidence type="ECO:0000313" key="3">
    <source>
        <dbReference type="Proteomes" id="UP000466848"/>
    </source>
</evidence>
<gene>
    <name evidence="2" type="ORF">Ami103574_04320</name>
</gene>
<evidence type="ECO:0000256" key="1">
    <source>
        <dbReference type="SAM" id="Phobius"/>
    </source>
</evidence>
<dbReference type="AlphaFoldDB" id="A0A858BTB1"/>
<keyword evidence="1" id="KW-0472">Membrane</keyword>
<dbReference type="EMBL" id="CP048649">
    <property type="protein sequence ID" value="QIB68592.1"/>
    <property type="molecule type" value="Genomic_DNA"/>
</dbReference>
<sequence length="65" mass="7322">MSMKHDLILLSKAFICLAVGMALAYLERGYLAIGAEYLFWFIPILHSQEKKKNPHKGCNPVDSAK</sequence>
<reference evidence="2 3" key="1">
    <citation type="submission" date="2020-02" db="EMBL/GenBank/DDBJ databases">
        <authorList>
            <person name="Kim Y.B."/>
            <person name="Roh S.W."/>
        </authorList>
    </citation>
    <scope>NUCLEOTIDE SEQUENCE [LARGE SCALE GENOMIC DNA]</scope>
    <source>
        <strain evidence="2 3">DSM 103574</strain>
    </source>
</reference>
<keyword evidence="3" id="KW-1185">Reference proteome</keyword>
<feature type="transmembrane region" description="Helical" evidence="1">
    <location>
        <begin position="7"/>
        <end position="24"/>
    </location>
</feature>
<feature type="transmembrane region" description="Helical" evidence="1">
    <location>
        <begin position="30"/>
        <end position="46"/>
    </location>
</feature>
<dbReference type="RefSeq" id="WP_163065455.1">
    <property type="nucleotide sequence ID" value="NZ_CP048649.1"/>
</dbReference>
<dbReference type="Proteomes" id="UP000466848">
    <property type="component" value="Chromosome"/>
</dbReference>
<evidence type="ECO:0000313" key="2">
    <source>
        <dbReference type="EMBL" id="QIB68592.1"/>
    </source>
</evidence>
<organism evidence="2 3">
    <name type="scientific">Aminipila butyrica</name>
    <dbReference type="NCBI Taxonomy" id="433296"/>
    <lineage>
        <taxon>Bacteria</taxon>
        <taxon>Bacillati</taxon>
        <taxon>Bacillota</taxon>
        <taxon>Clostridia</taxon>
        <taxon>Peptostreptococcales</taxon>
        <taxon>Anaerovoracaceae</taxon>
        <taxon>Aminipila</taxon>
    </lineage>
</organism>
<accession>A0A858BTB1</accession>